<gene>
    <name evidence="2" type="ORF">Eint_090250</name>
</gene>
<dbReference type="HOGENOM" id="CLU_641242_0_0_1"/>
<dbReference type="Pfam" id="PF17006">
    <property type="entry name" value="DUF5087"/>
    <property type="match status" value="1"/>
</dbReference>
<accession>E0S973</accession>
<evidence type="ECO:0000313" key="2">
    <source>
        <dbReference type="EMBL" id="ADM12155.1"/>
    </source>
</evidence>
<reference evidence="2 3" key="2">
    <citation type="journal article" date="2012" name="Proc. Natl. Acad. Sci. U.S.A.">
        <title>Gain and loss of multiple functionally related, horizontally transferred genes in the reduced genomes of two microsporidian parasites.</title>
        <authorList>
            <person name="Pombert J.-F."/>
            <person name="Selman M."/>
            <person name="Burki F."/>
            <person name="Bardell F.T."/>
            <person name="Farinelli L."/>
            <person name="Solter L.F."/>
            <person name="Whitman D.W."/>
            <person name="Weiss L.M."/>
            <person name="Corradi N."/>
            <person name="Keeling P.J."/>
        </authorList>
    </citation>
    <scope>NUCLEOTIDE SEQUENCE [LARGE SCALE GENOMIC DNA]</scope>
    <source>
        <strain evidence="2 3">ATCC 50506</strain>
    </source>
</reference>
<organism evidence="2 3">
    <name type="scientific">Encephalitozoon intestinalis (strain ATCC 50506)</name>
    <name type="common">Microsporidian parasite</name>
    <name type="synonym">Septata intestinalis</name>
    <dbReference type="NCBI Taxonomy" id="876142"/>
    <lineage>
        <taxon>Eukaryota</taxon>
        <taxon>Fungi</taxon>
        <taxon>Fungi incertae sedis</taxon>
        <taxon>Microsporidia</taxon>
        <taxon>Unikaryonidae</taxon>
        <taxon>Encephalitozoon</taxon>
    </lineage>
</organism>
<feature type="coiled-coil region" evidence="1">
    <location>
        <begin position="2"/>
        <end position="32"/>
    </location>
</feature>
<dbReference type="GeneID" id="9698345"/>
<keyword evidence="1" id="KW-0175">Coiled coil</keyword>
<dbReference type="OrthoDB" id="2186859at2759"/>
<evidence type="ECO:0000313" key="3">
    <source>
        <dbReference type="Proteomes" id="UP000002313"/>
    </source>
</evidence>
<name>E0S973_ENCIT</name>
<reference evidence="2 3" key="1">
    <citation type="journal article" date="2010" name="Nat. Commun.">
        <title>The complete sequence of the smallest known nuclear genome from the microsporidian Encephalitozoon intestinalis.</title>
        <authorList>
            <person name="Corradi N."/>
            <person name="Pombert J.-F."/>
            <person name="Farinelli L."/>
            <person name="Didier E.S."/>
            <person name="Keeling P.J."/>
        </authorList>
    </citation>
    <scope>NUCLEOTIDE SEQUENCE [LARGE SCALE GENOMIC DNA]</scope>
    <source>
        <strain evidence="2 3">ATCC 50506</strain>
    </source>
</reference>
<dbReference type="RefSeq" id="XP_003073515.1">
    <property type="nucleotide sequence ID" value="XM_003073469.1"/>
</dbReference>
<dbReference type="Proteomes" id="UP000002313">
    <property type="component" value="Chromosome IX"/>
</dbReference>
<evidence type="ECO:0000256" key="1">
    <source>
        <dbReference type="SAM" id="Coils"/>
    </source>
</evidence>
<dbReference type="VEuPathDB" id="MicrosporidiaDB:Eint_090250"/>
<keyword evidence="3" id="KW-1185">Reference proteome</keyword>
<protein>
    <submittedName>
        <fullName evidence="2">Uncharacterized protein</fullName>
    </submittedName>
</protein>
<dbReference type="EMBL" id="CP001950">
    <property type="protein sequence ID" value="ADM12155.1"/>
    <property type="molecule type" value="Genomic_DNA"/>
</dbReference>
<dbReference type="AlphaFoldDB" id="E0S973"/>
<sequence length="400" mass="46693">MAKSLEQALLRISELEEKIENQQIIIDALVARMKKMAGSDTSIALEKCCKEQEECNPRKEISQDMVRLEFRKEEGKKDRKDGLSFEEEIEDLFRRDKVPKQFKDTFTIEALISYSKESHSFSLNSRVDVKMKKSFHTNVKQQIDKISRHIMVNLNTYDLNTICSTLNLISGDLEYQHKLVTAHDIILFIDDFSRIPFIISALFNNQGIRNDVLGETIKEILLHQCMVDSDIHKNHPHIVSYYNKIVSNFELHPKEKSLKDICANLVVSFDVFENGAFNPMIFPSMYSVRALCHYMDWDYAYNEFICTVLYPRLRETRDPLCAIYMSTVALNAMRVFGAIESVELVFEKLKEFMNDASDLSITIYLFIKQIDPQRANVWYESQVERINHVDGEYLKNLLLY</sequence>
<dbReference type="KEGG" id="ein:Eint_090250"/>
<proteinExistence type="predicted"/>
<dbReference type="InterPro" id="IPR031543">
    <property type="entry name" value="DUF5087"/>
</dbReference>